<dbReference type="Proteomes" id="UP000249218">
    <property type="component" value="Unassembled WGS sequence"/>
</dbReference>
<keyword evidence="1" id="KW-0812">Transmembrane</keyword>
<gene>
    <name evidence="2" type="primary">HaOG209710</name>
    <name evidence="2" type="ORF">B5X24_HaOG209710</name>
</gene>
<evidence type="ECO:0000313" key="3">
    <source>
        <dbReference type="Proteomes" id="UP000249218"/>
    </source>
</evidence>
<evidence type="ECO:0000313" key="2">
    <source>
        <dbReference type="EMBL" id="PZC73320.1"/>
    </source>
</evidence>
<dbReference type="EMBL" id="KZ150113">
    <property type="protein sequence ID" value="PZC73320.1"/>
    <property type="molecule type" value="Genomic_DNA"/>
</dbReference>
<proteinExistence type="predicted"/>
<dbReference type="AlphaFoldDB" id="A0A2W1BKR7"/>
<evidence type="ECO:0000256" key="1">
    <source>
        <dbReference type="SAM" id="Phobius"/>
    </source>
</evidence>
<accession>A0A2W1BKR7</accession>
<protein>
    <submittedName>
        <fullName evidence="2">Uncharacterized protein</fullName>
    </submittedName>
</protein>
<name>A0A2W1BKR7_HELAM</name>
<feature type="transmembrane region" description="Helical" evidence="1">
    <location>
        <begin position="45"/>
        <end position="65"/>
    </location>
</feature>
<keyword evidence="1" id="KW-0472">Membrane</keyword>
<organism evidence="2 3">
    <name type="scientific">Helicoverpa armigera</name>
    <name type="common">Cotton bollworm</name>
    <name type="synonym">Heliothis armigera</name>
    <dbReference type="NCBI Taxonomy" id="29058"/>
    <lineage>
        <taxon>Eukaryota</taxon>
        <taxon>Metazoa</taxon>
        <taxon>Ecdysozoa</taxon>
        <taxon>Arthropoda</taxon>
        <taxon>Hexapoda</taxon>
        <taxon>Insecta</taxon>
        <taxon>Pterygota</taxon>
        <taxon>Neoptera</taxon>
        <taxon>Endopterygota</taxon>
        <taxon>Lepidoptera</taxon>
        <taxon>Glossata</taxon>
        <taxon>Ditrysia</taxon>
        <taxon>Noctuoidea</taxon>
        <taxon>Noctuidae</taxon>
        <taxon>Heliothinae</taxon>
        <taxon>Helicoverpa</taxon>
    </lineage>
</organism>
<keyword evidence="1" id="KW-1133">Transmembrane helix</keyword>
<dbReference type="OrthoDB" id="8115845at2759"/>
<keyword evidence="3" id="KW-1185">Reference proteome</keyword>
<reference evidence="2 3" key="1">
    <citation type="journal article" date="2017" name="BMC Biol.">
        <title>Genomic innovations, transcriptional plasticity and gene loss underlying the evolution and divergence of two highly polyphagous and invasive Helicoverpa pest species.</title>
        <authorList>
            <person name="Pearce S.L."/>
            <person name="Clarke D.F."/>
            <person name="East P.D."/>
            <person name="Elfekih S."/>
            <person name="Gordon K.H."/>
            <person name="Jermiin L.S."/>
            <person name="McGaughran A."/>
            <person name="Oakeshott J.G."/>
            <person name="Papanikolaou A."/>
            <person name="Perera O.P."/>
            <person name="Rane R.V."/>
            <person name="Richards S."/>
            <person name="Tay W.T."/>
            <person name="Walsh T.K."/>
            <person name="Anderson A."/>
            <person name="Anderson C.J."/>
            <person name="Asgari S."/>
            <person name="Board P.G."/>
            <person name="Bretschneider A."/>
            <person name="Campbell P.M."/>
            <person name="Chertemps T."/>
            <person name="Christeller J.T."/>
            <person name="Coppin C.W."/>
            <person name="Downes S.J."/>
            <person name="Duan G."/>
            <person name="Farnsworth C.A."/>
            <person name="Good R.T."/>
            <person name="Han L.B."/>
            <person name="Han Y.C."/>
            <person name="Hatje K."/>
            <person name="Horne I."/>
            <person name="Huang Y.P."/>
            <person name="Hughes D.S."/>
            <person name="Jacquin-Joly E."/>
            <person name="James W."/>
            <person name="Jhangiani S."/>
            <person name="Kollmar M."/>
            <person name="Kuwar S.S."/>
            <person name="Li S."/>
            <person name="Liu N.Y."/>
            <person name="Maibeche M.T."/>
            <person name="Miller J.R."/>
            <person name="Montagne N."/>
            <person name="Perry T."/>
            <person name="Qu J."/>
            <person name="Song S.V."/>
            <person name="Sutton G.G."/>
            <person name="Vogel H."/>
            <person name="Walenz B.P."/>
            <person name="Xu W."/>
            <person name="Zhang H.J."/>
            <person name="Zou Z."/>
            <person name="Batterham P."/>
            <person name="Edwards O.R."/>
            <person name="Feyereisen R."/>
            <person name="Gibbs R.A."/>
            <person name="Heckel D.G."/>
            <person name="McGrath A."/>
            <person name="Robin C."/>
            <person name="Scherer S.E."/>
            <person name="Worley K.C."/>
            <person name="Wu Y.D."/>
        </authorList>
    </citation>
    <scope>NUCLEOTIDE SEQUENCE [LARGE SCALE GENOMIC DNA]</scope>
    <source>
        <strain evidence="2">Harm_GR_Male_#8</strain>
        <tissue evidence="2">Whole organism</tissue>
    </source>
</reference>
<sequence length="73" mass="8036">MLLSLPSIKHNVIYEFVPSTNDLGILPIDLLSPQWVEKSTCSLPTFVPLVSGICGLIWTTLFLMCSTGRRLTG</sequence>